<reference evidence="1" key="1">
    <citation type="journal article" date="2018" name="Genome Biol.">
        <title>SKESA: strategic k-mer extension for scrupulous assemblies.</title>
        <authorList>
            <person name="Souvorov A."/>
            <person name="Agarwala R."/>
            <person name="Lipman D.J."/>
        </authorList>
    </citation>
    <scope>NUCLEOTIDE SEQUENCE</scope>
    <source>
        <strain evidence="1">Salmonella enterica subsp. enterica</strain>
    </source>
</reference>
<dbReference type="AlphaFoldDB" id="A0A3V0FU19"/>
<name>A0A3V0FU19_SALET</name>
<dbReference type="Gene3D" id="1.10.8.1050">
    <property type="entry name" value="Antitoxin VbhA-like"/>
    <property type="match status" value="1"/>
</dbReference>
<sequence>MARSPDPRQRTEGFRKAEASLRLEGMDPAGTPLYENIKERVISGDITYEQGRAEILAHYQKRANGH</sequence>
<reference evidence="1" key="2">
    <citation type="submission" date="2019-01" db="EMBL/GenBank/DDBJ databases">
        <authorList>
            <consortium name="NCBI Pathogen Detection Project"/>
        </authorList>
    </citation>
    <scope>NUCLEOTIDE SEQUENCE</scope>
    <source>
        <strain evidence="1">Salmonella enterica subsp. enterica</strain>
    </source>
</reference>
<evidence type="ECO:0008006" key="3">
    <source>
        <dbReference type="Google" id="ProtNLM"/>
    </source>
</evidence>
<dbReference type="CDD" id="cd11586">
    <property type="entry name" value="VbhA_like"/>
    <property type="match status" value="1"/>
</dbReference>
<proteinExistence type="predicted"/>
<evidence type="ECO:0000313" key="1">
    <source>
        <dbReference type="EMBL" id="HAD2547414.1"/>
    </source>
</evidence>
<protein>
    <recommendedName>
        <fullName evidence="3">Antitoxin VbhA domain-containing protein</fullName>
    </recommendedName>
</protein>
<accession>A0A3V0FU19</accession>
<gene>
    <name evidence="1" type="ORF">G1I15_24715</name>
    <name evidence="2" type="ORF">G1I32_24480</name>
</gene>
<dbReference type="EMBL" id="DAAOGC010000039">
    <property type="protein sequence ID" value="HAD2913316.1"/>
    <property type="molecule type" value="Genomic_DNA"/>
</dbReference>
<evidence type="ECO:0000313" key="2">
    <source>
        <dbReference type="EMBL" id="HAD2913316.1"/>
    </source>
</evidence>
<organism evidence="1">
    <name type="scientific">Salmonella enterica I</name>
    <dbReference type="NCBI Taxonomy" id="59201"/>
    <lineage>
        <taxon>Bacteria</taxon>
        <taxon>Pseudomonadati</taxon>
        <taxon>Pseudomonadota</taxon>
        <taxon>Gammaproteobacteria</taxon>
        <taxon>Enterobacterales</taxon>
        <taxon>Enterobacteriaceae</taxon>
        <taxon>Salmonella</taxon>
    </lineage>
</organism>
<dbReference type="InterPro" id="IPR043038">
    <property type="entry name" value="VbhA_sf"/>
</dbReference>
<dbReference type="EMBL" id="DAAODG010000038">
    <property type="protein sequence ID" value="HAD2547414.1"/>
    <property type="molecule type" value="Genomic_DNA"/>
</dbReference>
<comment type="caution">
    <text evidence="1">The sequence shown here is derived from an EMBL/GenBank/DDBJ whole genome shotgun (WGS) entry which is preliminary data.</text>
</comment>
<dbReference type="InterPro" id="IPR033788">
    <property type="entry name" value="VbhA-like"/>
</dbReference>